<dbReference type="InterPro" id="IPR036156">
    <property type="entry name" value="Beta-gal/glucu_dom_sf"/>
</dbReference>
<dbReference type="AlphaFoldDB" id="F5IZH4"/>
<dbReference type="GO" id="GO:0005990">
    <property type="term" value="P:lactose catabolic process"/>
    <property type="evidence" value="ECO:0007669"/>
    <property type="project" value="TreeGrafter"/>
</dbReference>
<protein>
    <recommendedName>
        <fullName evidence="3">beta-galactosidase</fullName>
        <ecNumber evidence="3">3.2.1.23</ecNumber>
    </recommendedName>
</protein>
<evidence type="ECO:0000313" key="12">
    <source>
        <dbReference type="Proteomes" id="UP000004913"/>
    </source>
</evidence>
<dbReference type="RefSeq" id="WP_006800022.1">
    <property type="nucleotide sequence ID" value="NZ_GL891984.1"/>
</dbReference>
<dbReference type="InterPro" id="IPR008979">
    <property type="entry name" value="Galactose-bd-like_sf"/>
</dbReference>
<dbReference type="Proteomes" id="UP000004913">
    <property type="component" value="Unassembled WGS sequence"/>
</dbReference>
<dbReference type="SUPFAM" id="SSF49785">
    <property type="entry name" value="Galactose-binding domain-like"/>
    <property type="match status" value="1"/>
</dbReference>
<dbReference type="Gene3D" id="2.60.120.260">
    <property type="entry name" value="Galactose-binding domain-like"/>
    <property type="match status" value="1"/>
</dbReference>
<dbReference type="SUPFAM" id="SSF49303">
    <property type="entry name" value="beta-Galactosidase/glucuronidase domain"/>
    <property type="match status" value="1"/>
</dbReference>
<reference evidence="11 12" key="1">
    <citation type="submission" date="2011-04" db="EMBL/GenBank/DDBJ databases">
        <title>The Genome Sequence of Dysgonomonas gadei ATCC BAA-286.</title>
        <authorList>
            <consortium name="The Broad Institute Genome Sequencing Platform"/>
            <person name="Earl A."/>
            <person name="Ward D."/>
            <person name="Feldgarden M."/>
            <person name="Gevers D."/>
            <person name="Pudlo N."/>
            <person name="Martens E."/>
            <person name="Allen-Vercoe E."/>
            <person name="Young S.K."/>
            <person name="Zeng Q."/>
            <person name="Gargeya S."/>
            <person name="Fitzgerald M."/>
            <person name="Haas B."/>
            <person name="Abouelleil A."/>
            <person name="Alvarado L."/>
            <person name="Arachchi H.M."/>
            <person name="Berlin A."/>
            <person name="Brown A."/>
            <person name="Chapman S.B."/>
            <person name="Chen Z."/>
            <person name="Dunbar C."/>
            <person name="Freedman E."/>
            <person name="Gearin G."/>
            <person name="Gellesch M."/>
            <person name="Goldberg J."/>
            <person name="Griggs A."/>
            <person name="Gujja S."/>
            <person name="Heiman D."/>
            <person name="Howarth C."/>
            <person name="Larson L."/>
            <person name="Lui A."/>
            <person name="MacDonald P.J.P."/>
            <person name="Mehta T."/>
            <person name="Montmayeur A."/>
            <person name="Murphy C."/>
            <person name="Neiman D."/>
            <person name="Pearson M."/>
            <person name="Priest M."/>
            <person name="Roberts A."/>
            <person name="Saif S."/>
            <person name="Shea T."/>
            <person name="Shenoy N."/>
            <person name="Sisk P."/>
            <person name="Stolte C."/>
            <person name="Sykes S."/>
            <person name="Yandava C."/>
            <person name="Wortman J."/>
            <person name="Nusbaum C."/>
            <person name="Birren B."/>
        </authorList>
    </citation>
    <scope>NUCLEOTIDE SEQUENCE [LARGE SCALE GENOMIC DNA]</scope>
    <source>
        <strain evidence="11 12">ATCC BAA-286</strain>
    </source>
</reference>
<evidence type="ECO:0000256" key="6">
    <source>
        <dbReference type="SAM" id="Coils"/>
    </source>
</evidence>
<proteinExistence type="inferred from homology"/>
<keyword evidence="12" id="KW-1185">Reference proteome</keyword>
<dbReference type="OrthoDB" id="9801077at2"/>
<comment type="similarity">
    <text evidence="2">Belongs to the glycosyl hydrolase 2 family.</text>
</comment>
<evidence type="ECO:0000256" key="3">
    <source>
        <dbReference type="ARBA" id="ARBA00012756"/>
    </source>
</evidence>
<dbReference type="Gene3D" id="2.60.40.10">
    <property type="entry name" value="Immunoglobulins"/>
    <property type="match status" value="1"/>
</dbReference>
<evidence type="ECO:0000256" key="2">
    <source>
        <dbReference type="ARBA" id="ARBA00007401"/>
    </source>
</evidence>
<accession>F5IZH4</accession>
<organism evidence="11 12">
    <name type="scientific">Dysgonomonas gadei ATCC BAA-286</name>
    <dbReference type="NCBI Taxonomy" id="742766"/>
    <lineage>
        <taxon>Bacteria</taxon>
        <taxon>Pseudomonadati</taxon>
        <taxon>Bacteroidota</taxon>
        <taxon>Bacteroidia</taxon>
        <taxon>Bacteroidales</taxon>
        <taxon>Dysgonomonadaceae</taxon>
        <taxon>Dysgonomonas</taxon>
    </lineage>
</organism>
<dbReference type="GO" id="GO:0009341">
    <property type="term" value="C:beta-galactosidase complex"/>
    <property type="evidence" value="ECO:0007669"/>
    <property type="project" value="TreeGrafter"/>
</dbReference>
<dbReference type="InterPro" id="IPR054593">
    <property type="entry name" value="Beta-mannosidase-like_N2"/>
</dbReference>
<feature type="signal peptide" evidence="7">
    <location>
        <begin position="1"/>
        <end position="23"/>
    </location>
</feature>
<feature type="domain" description="Glycoside hydrolase family 2 catalytic" evidence="9">
    <location>
        <begin position="560"/>
        <end position="784"/>
    </location>
</feature>
<dbReference type="Pfam" id="PF00703">
    <property type="entry name" value="Glyco_hydro_2"/>
    <property type="match status" value="1"/>
</dbReference>
<evidence type="ECO:0000259" key="8">
    <source>
        <dbReference type="Pfam" id="PF00703"/>
    </source>
</evidence>
<keyword evidence="6" id="KW-0175">Coiled coil</keyword>
<keyword evidence="7" id="KW-0732">Signal</keyword>
<dbReference type="EMBL" id="ADLV01000029">
    <property type="protein sequence ID" value="EGK01299.1"/>
    <property type="molecule type" value="Genomic_DNA"/>
</dbReference>
<dbReference type="InterPro" id="IPR006102">
    <property type="entry name" value="Ig-like_GH2"/>
</dbReference>
<dbReference type="PANTHER" id="PTHR46323:SF2">
    <property type="entry name" value="BETA-GALACTOSIDASE"/>
    <property type="match status" value="1"/>
</dbReference>
<dbReference type="InterPro" id="IPR017853">
    <property type="entry name" value="GH"/>
</dbReference>
<evidence type="ECO:0000256" key="1">
    <source>
        <dbReference type="ARBA" id="ARBA00001412"/>
    </source>
</evidence>
<dbReference type="eggNOG" id="COG3250">
    <property type="taxonomic scope" value="Bacteria"/>
</dbReference>
<comment type="caution">
    <text evidence="11">The sequence shown here is derived from an EMBL/GenBank/DDBJ whole genome shotgun (WGS) entry which is preliminary data.</text>
</comment>
<comment type="catalytic activity">
    <reaction evidence="1">
        <text>Hydrolysis of terminal non-reducing beta-D-galactose residues in beta-D-galactosides.</text>
        <dbReference type="EC" id="3.2.1.23"/>
    </reaction>
</comment>
<keyword evidence="4" id="KW-0378">Hydrolase</keyword>
<dbReference type="GO" id="GO:0004565">
    <property type="term" value="F:beta-galactosidase activity"/>
    <property type="evidence" value="ECO:0007669"/>
    <property type="project" value="UniProtKB-EC"/>
</dbReference>
<evidence type="ECO:0000259" key="10">
    <source>
        <dbReference type="Pfam" id="PF22666"/>
    </source>
</evidence>
<dbReference type="Gene3D" id="3.20.20.80">
    <property type="entry name" value="Glycosidases"/>
    <property type="match status" value="1"/>
</dbReference>
<evidence type="ECO:0000256" key="4">
    <source>
        <dbReference type="ARBA" id="ARBA00022801"/>
    </source>
</evidence>
<dbReference type="EC" id="3.2.1.23" evidence="3"/>
<feature type="coiled-coil region" evidence="6">
    <location>
        <begin position="208"/>
        <end position="235"/>
    </location>
</feature>
<feature type="chain" id="PRO_5003324191" description="beta-galactosidase" evidence="7">
    <location>
        <begin position="24"/>
        <end position="1205"/>
    </location>
</feature>
<dbReference type="InterPro" id="IPR013783">
    <property type="entry name" value="Ig-like_fold"/>
</dbReference>
<gene>
    <name evidence="11" type="ORF">HMPREF9455_02491</name>
</gene>
<feature type="domain" description="Glycoside hydrolase family 2 immunoglobulin-like beta-sandwich" evidence="8">
    <location>
        <begin position="448"/>
        <end position="555"/>
    </location>
</feature>
<dbReference type="Gene3D" id="2.60.120.560">
    <property type="entry name" value="Exo-inulinase, domain 1"/>
    <property type="match status" value="1"/>
</dbReference>
<dbReference type="Pfam" id="PF02836">
    <property type="entry name" value="Glyco_hydro_2_C"/>
    <property type="match status" value="1"/>
</dbReference>
<sequence>MRNRKLTSILCLLTIICNLGMEAQTKETFSDPQSKLTIIGRGNCRIENGVFLSKDAYACFGDQEMKNYTFTFRARAPKDAEQVQIWAGFRAYNRFDRYILGVKGGLQDDIYLSRMGYMGTDELLDIRPLDFHPVVGQWYDFKIEVCGNRMRVFINNETLPRIDVTDKNGNLAPAGPVTLGGGWIETEFDDLSISELPANSLDKIPATIYEVKANIQDKETERKNLRATYQSVKIDKINTTRTEIALNGNWLFLPGYESKNAEKEADPNISDNQWHTMNVPDFWNPIRIWLHGETMGKFPKGVSDTYYQQETARCENYTFDYRKTKAAWYRQWIELPADVNGKNMELVFDAISKMADVYVNGTKVTSNVGMFGEIKADVSSLLKPGKNLVAVYVTRDYIKDIEDADKIVDVAVTVPVTNKMLKDIAHGFYGDDPAGIWQPVSLVISNPVRIEDVFIKSNLNGATFEITLKNYSGKKAIFSLSTDITDHNTANLFYGQESLNKIELNSGEERVVSYSISNLKPRLWTPQSPNLYDFTFRLTANNQTIDNTTVLSGFRTFESKNGLLYLNDKPYWLRGGNHTPFALAPNDLKLANSFYQIMKAGNIDVTRTHTTPYNKLWIEAADINGIGISHEGTWPWLMIQQSMPDRVLIDMWAKEYLGLIKKYRNHPSILFWTVNNEMKFYDNEPDLTIRKEKMKIISDVVKQMRKIDPTRPICFDSNYRRNITKQGNAFYEGIDDGDIDDIHSYINWYDHTIFKEFNGEFQKRNRNEGRPLISQEMSTGYPNNETGHPTRFYTLVHQNPQTLVGYQAYAYGNPEAFLEVQSFITGELAEALRRSNDKAAGILHFALLTWFRNVYNAETIEPYPTYYAMKRALQPVLVSAELWGRNFYAGEKIPSQIYIVNDRENGKDLEPSLLYWSLESETGKVLAKGQEKVVGVAHYGRQIITPSIKIPDILPAQKIKARLKLRLTERGVQVSENEYKILLAEKKWNTIQTGDKKIILVDFSDIKPALDLAEINYNTATSVDAALKTKADLYIFSGIDNKCSMNEIRQIREYVAKGGKIFISNSPETAQQIYPEYISGNMKPTEGDIANMEIPESPVFDDIDLLELRYFNNNKREIPTICNTVLKVNRNANIEELANQTKIHGYINGDMTQRSEYVKTIKGYPLLKIHDNKGEATISTMSLEKAVTDPVAGKLLTNIIYDLLK</sequence>
<dbReference type="HOGENOM" id="CLU_270292_0_0_10"/>
<dbReference type="InterPro" id="IPR050347">
    <property type="entry name" value="Bact_Beta-galactosidase"/>
</dbReference>
<dbReference type="STRING" id="742766.HMPREF9455_02491"/>
<evidence type="ECO:0000313" key="11">
    <source>
        <dbReference type="EMBL" id="EGK01299.1"/>
    </source>
</evidence>
<keyword evidence="5" id="KW-0326">Glycosidase</keyword>
<feature type="domain" description="Beta-mannosidase-like galactose-binding" evidence="10">
    <location>
        <begin position="318"/>
        <end position="405"/>
    </location>
</feature>
<evidence type="ECO:0000256" key="5">
    <source>
        <dbReference type="ARBA" id="ARBA00023295"/>
    </source>
</evidence>
<dbReference type="InterPro" id="IPR006103">
    <property type="entry name" value="Glyco_hydro_2_cat"/>
</dbReference>
<dbReference type="Pfam" id="PF22666">
    <property type="entry name" value="Glyco_hydro_2_N2"/>
    <property type="match status" value="1"/>
</dbReference>
<dbReference type="PANTHER" id="PTHR46323">
    <property type="entry name" value="BETA-GALACTOSIDASE"/>
    <property type="match status" value="1"/>
</dbReference>
<evidence type="ECO:0000259" key="9">
    <source>
        <dbReference type="Pfam" id="PF02836"/>
    </source>
</evidence>
<dbReference type="SUPFAM" id="SSF51445">
    <property type="entry name" value="(Trans)glycosidases"/>
    <property type="match status" value="1"/>
</dbReference>
<name>F5IZH4_9BACT</name>
<evidence type="ECO:0000256" key="7">
    <source>
        <dbReference type="SAM" id="SignalP"/>
    </source>
</evidence>